<gene>
    <name evidence="2" type="ORF">SNE35_23375</name>
</gene>
<dbReference type="SUPFAM" id="SSF53474">
    <property type="entry name" value="alpha/beta-Hydrolases"/>
    <property type="match status" value="1"/>
</dbReference>
<dbReference type="Pfam" id="PF12146">
    <property type="entry name" value="Hydrolase_4"/>
    <property type="match status" value="1"/>
</dbReference>
<feature type="domain" description="Serine aminopeptidase S33" evidence="1">
    <location>
        <begin position="56"/>
        <end position="187"/>
    </location>
</feature>
<keyword evidence="2" id="KW-0378">Hydrolase</keyword>
<dbReference type="PANTHER" id="PTHR43358:SF4">
    <property type="entry name" value="ALPHA_BETA HYDROLASE FOLD-1 DOMAIN-CONTAINING PROTEIN"/>
    <property type="match status" value="1"/>
</dbReference>
<dbReference type="Gene3D" id="3.40.50.1820">
    <property type="entry name" value="alpha/beta hydrolase"/>
    <property type="match status" value="1"/>
</dbReference>
<dbReference type="InterPro" id="IPR022742">
    <property type="entry name" value="Hydrolase_4"/>
</dbReference>
<dbReference type="GO" id="GO:0016787">
    <property type="term" value="F:hydrolase activity"/>
    <property type="evidence" value="ECO:0007669"/>
    <property type="project" value="UniProtKB-KW"/>
</dbReference>
<dbReference type="InterPro" id="IPR052920">
    <property type="entry name" value="DNA-binding_regulatory"/>
</dbReference>
<keyword evidence="3" id="KW-1185">Reference proteome</keyword>
<proteinExistence type="predicted"/>
<dbReference type="RefSeq" id="WP_320425434.1">
    <property type="nucleotide sequence ID" value="NZ_JAXCLA010000008.1"/>
</dbReference>
<dbReference type="PANTHER" id="PTHR43358">
    <property type="entry name" value="ALPHA/BETA-HYDROLASE"/>
    <property type="match status" value="1"/>
</dbReference>
<sequence length="287" mass="30150">MLLLTALWLIGSQLSAPARNTIGEAPAALHAESIVIQTDAGDAVRGWFSAGRAGQGGVLLLHGVRGNRREMLGRALWLHEGGYAVMLIDLPAHGESGGEQITYGLNEGAAVRAALAELRRRAPGERVGVIGVSLGAAALVLGHPQPAPDAAVLESMFPTIEDAVADRLALHVGEWARPAAPALLLQLPLRLHVEPSQLRPIEHIAALHCPLLLIAGDQDQHTRLVESQKLFATAVEPKQLWIVPGAAHINLHDFDTAGYQAGVGAFLAAHLHRASITPSGAASAPSR</sequence>
<reference evidence="2 3" key="1">
    <citation type="submission" date="2023-11" db="EMBL/GenBank/DDBJ databases">
        <title>Paucibacter sp. nov., isolated from fresh soil in Korea.</title>
        <authorList>
            <person name="Le N.T.T."/>
        </authorList>
    </citation>
    <scope>NUCLEOTIDE SEQUENCE [LARGE SCALE GENOMIC DNA]</scope>
    <source>
        <strain evidence="2 3">R3-3</strain>
    </source>
</reference>
<comment type="caution">
    <text evidence="2">The sequence shown here is derived from an EMBL/GenBank/DDBJ whole genome shotgun (WGS) entry which is preliminary data.</text>
</comment>
<accession>A0ABU5DP76</accession>
<organism evidence="2 3">
    <name type="scientific">Roseateles agri</name>
    <dbReference type="NCBI Taxonomy" id="3098619"/>
    <lineage>
        <taxon>Bacteria</taxon>
        <taxon>Pseudomonadati</taxon>
        <taxon>Pseudomonadota</taxon>
        <taxon>Betaproteobacteria</taxon>
        <taxon>Burkholderiales</taxon>
        <taxon>Sphaerotilaceae</taxon>
        <taxon>Roseateles</taxon>
    </lineage>
</organism>
<protein>
    <submittedName>
        <fullName evidence="2">Alpha/beta hydrolase</fullName>
    </submittedName>
</protein>
<evidence type="ECO:0000259" key="1">
    <source>
        <dbReference type="Pfam" id="PF12146"/>
    </source>
</evidence>
<dbReference type="InterPro" id="IPR029058">
    <property type="entry name" value="AB_hydrolase_fold"/>
</dbReference>
<name>A0ABU5DP76_9BURK</name>
<evidence type="ECO:0000313" key="2">
    <source>
        <dbReference type="EMBL" id="MDY0747465.1"/>
    </source>
</evidence>
<dbReference type="Proteomes" id="UP001285263">
    <property type="component" value="Unassembled WGS sequence"/>
</dbReference>
<evidence type="ECO:0000313" key="3">
    <source>
        <dbReference type="Proteomes" id="UP001285263"/>
    </source>
</evidence>
<dbReference type="EMBL" id="JAXCLA010000008">
    <property type="protein sequence ID" value="MDY0747465.1"/>
    <property type="molecule type" value="Genomic_DNA"/>
</dbReference>